<organism evidence="1 2">
    <name type="scientific">Weissella oryzae (strain DSM 25784 / JCM 18191 / LMG 30913 / SG25)</name>
    <dbReference type="NCBI Taxonomy" id="1329250"/>
    <lineage>
        <taxon>Bacteria</taxon>
        <taxon>Bacillati</taxon>
        <taxon>Bacillota</taxon>
        <taxon>Bacilli</taxon>
        <taxon>Lactobacillales</taxon>
        <taxon>Lactobacillaceae</taxon>
        <taxon>Weissella</taxon>
    </lineage>
</organism>
<gene>
    <name evidence="1" type="ORF">WOSG25_170290</name>
</gene>
<keyword evidence="2" id="KW-1185">Reference proteome</keyword>
<dbReference type="EMBL" id="DF820500">
    <property type="protein sequence ID" value="GAK31846.1"/>
    <property type="molecule type" value="Genomic_DNA"/>
</dbReference>
<sequence>MHNDQYDDLLMRVEDDLTERQLKPVIIDNVDLYKNSSLEGVTFIKDGRVFIFIERSLDTFEKAATLVEEYFHAISDLGDHLDYSDSTAQNDEVSAREDVLAYMTSDDDILRIARRFDDQPFSAWMLSDYFGYPQDFAEETVAYYQRIGVIK</sequence>
<evidence type="ECO:0008006" key="3">
    <source>
        <dbReference type="Google" id="ProtNLM"/>
    </source>
</evidence>
<protein>
    <recommendedName>
        <fullName evidence="3">IrrE N-terminal-like domain-containing protein</fullName>
    </recommendedName>
</protein>
<accession>A0A069D391</accession>
<evidence type="ECO:0000313" key="1">
    <source>
        <dbReference type="EMBL" id="GAK31846.1"/>
    </source>
</evidence>
<name>A0A069D391_WEIOS</name>
<proteinExistence type="predicted"/>
<dbReference type="RefSeq" id="WP_027699766.1">
    <property type="nucleotide sequence ID" value="NZ_DF820500.1"/>
</dbReference>
<dbReference type="AlphaFoldDB" id="A0A069D391"/>
<dbReference type="OrthoDB" id="2147523at2"/>
<evidence type="ECO:0000313" key="2">
    <source>
        <dbReference type="Proteomes" id="UP000030643"/>
    </source>
</evidence>
<dbReference type="Proteomes" id="UP000030643">
    <property type="component" value="Unassembled WGS sequence"/>
</dbReference>
<reference evidence="2" key="1">
    <citation type="journal article" date="2014" name="Genome Announc.">
        <title>Draft genome sequence of Weissella oryzae SG25T, isolated from fermented rice grains.</title>
        <authorList>
            <person name="Tanizawa Y."/>
            <person name="Fujisawa T."/>
            <person name="Mochizuki T."/>
            <person name="Kaminuma E."/>
            <person name="Suzuki Y."/>
            <person name="Nakamura Y."/>
            <person name="Tohno M."/>
        </authorList>
    </citation>
    <scope>NUCLEOTIDE SEQUENCE [LARGE SCALE GENOMIC DNA]</scope>
    <source>
        <strain evidence="2">DSM 25784 / JCM 18191 / LMG 30913 / SG25</strain>
    </source>
</reference>